<comment type="caution">
    <text evidence="5">The sequence shown here is derived from an EMBL/GenBank/DDBJ whole genome shotgun (WGS) entry which is preliminary data.</text>
</comment>
<dbReference type="RefSeq" id="WP_161026204.1">
    <property type="nucleotide sequence ID" value="NZ_WWCJ01000009.1"/>
</dbReference>
<evidence type="ECO:0000256" key="3">
    <source>
        <dbReference type="SAM" id="SignalP"/>
    </source>
</evidence>
<feature type="domain" description="Outer membrane protein beta-barrel" evidence="4">
    <location>
        <begin position="7"/>
        <end position="156"/>
    </location>
</feature>
<accession>A0A6N9HIP9</accession>
<keyword evidence="6" id="KW-1185">Reference proteome</keyword>
<evidence type="ECO:0000256" key="2">
    <source>
        <dbReference type="ARBA" id="ARBA00022729"/>
    </source>
</evidence>
<evidence type="ECO:0000313" key="6">
    <source>
        <dbReference type="Proteomes" id="UP000448575"/>
    </source>
</evidence>
<keyword evidence="2 3" id="KW-0732">Signal</keyword>
<reference evidence="5 6" key="1">
    <citation type="submission" date="2019-12" db="EMBL/GenBank/DDBJ databases">
        <title>Novel species isolated from a subtropical stream in China.</title>
        <authorList>
            <person name="Lu H."/>
        </authorList>
    </citation>
    <scope>NUCLEOTIDE SEQUENCE [LARGE SCALE GENOMIC DNA]</scope>
    <source>
        <strain evidence="5 6">DS3</strain>
    </source>
</reference>
<evidence type="ECO:0000313" key="5">
    <source>
        <dbReference type="EMBL" id="MYN03229.1"/>
    </source>
</evidence>
<gene>
    <name evidence="5" type="ORF">GTP41_14120</name>
</gene>
<feature type="signal peptide" evidence="3">
    <location>
        <begin position="1"/>
        <end position="21"/>
    </location>
</feature>
<dbReference type="Pfam" id="PF13505">
    <property type="entry name" value="OMP_b-brl"/>
    <property type="match status" value="1"/>
</dbReference>
<dbReference type="Gene3D" id="2.40.160.20">
    <property type="match status" value="1"/>
</dbReference>
<dbReference type="EMBL" id="WWCJ01000009">
    <property type="protein sequence ID" value="MYN03229.1"/>
    <property type="molecule type" value="Genomic_DNA"/>
</dbReference>
<comment type="subcellular location">
    <subcellularLocation>
        <location evidence="1">Cell outer membrane</location>
    </subcellularLocation>
</comment>
<protein>
    <submittedName>
        <fullName evidence="5">Outer membrane beta-barrel protein</fullName>
    </submittedName>
</protein>
<dbReference type="SUPFAM" id="SSF56925">
    <property type="entry name" value="OMPA-like"/>
    <property type="match status" value="1"/>
</dbReference>
<proteinExistence type="predicted"/>
<evidence type="ECO:0000259" key="4">
    <source>
        <dbReference type="Pfam" id="PF13505"/>
    </source>
</evidence>
<evidence type="ECO:0000256" key="1">
    <source>
        <dbReference type="ARBA" id="ARBA00004442"/>
    </source>
</evidence>
<dbReference type="Proteomes" id="UP000448575">
    <property type="component" value="Unassembled WGS sequence"/>
</dbReference>
<dbReference type="GO" id="GO:0009279">
    <property type="term" value="C:cell outer membrane"/>
    <property type="evidence" value="ECO:0007669"/>
    <property type="project" value="UniProtKB-SubCell"/>
</dbReference>
<dbReference type="AlphaFoldDB" id="A0A6N9HIP9"/>
<organism evidence="5 6">
    <name type="scientific">Pseudoduganella guangdongensis</name>
    <dbReference type="NCBI Taxonomy" id="2692179"/>
    <lineage>
        <taxon>Bacteria</taxon>
        <taxon>Pseudomonadati</taxon>
        <taxon>Pseudomonadota</taxon>
        <taxon>Betaproteobacteria</taxon>
        <taxon>Burkholderiales</taxon>
        <taxon>Oxalobacteraceae</taxon>
        <taxon>Telluria group</taxon>
        <taxon>Pseudoduganella</taxon>
    </lineage>
</organism>
<dbReference type="InterPro" id="IPR011250">
    <property type="entry name" value="OMP/PagP_B-barrel"/>
</dbReference>
<feature type="chain" id="PRO_5026969609" evidence="3">
    <location>
        <begin position="22"/>
        <end position="170"/>
    </location>
</feature>
<sequence length="170" mass="18071">MHYIRHFIACGLLAVAAPAFAQSVYLSTDVGRASVSSKYADSGNDATVSFAVGYQYKPHLAFELYTRGLSLDPFRGAFADAGYYPDSHYGVAAVASTGLADSLSLFGRAGLGRTTMKSNRANLGDKHETEPVLGAGVSYALGRNWSLNLEASYLTKSEASLLTVGARVQF</sequence>
<dbReference type="InterPro" id="IPR027385">
    <property type="entry name" value="Beta-barrel_OMP"/>
</dbReference>
<name>A0A6N9HIP9_9BURK</name>